<dbReference type="InterPro" id="IPR038440">
    <property type="entry name" value="FimV_C_sf"/>
</dbReference>
<dbReference type="InterPro" id="IPR020011">
    <property type="entry name" value="FimV_C"/>
</dbReference>
<feature type="region of interest" description="Disordered" evidence="2">
    <location>
        <begin position="671"/>
        <end position="695"/>
    </location>
</feature>
<keyword evidence="6" id="KW-1185">Reference proteome</keyword>
<protein>
    <recommendedName>
        <fullName evidence="4">FimV N-terminal domain-containing protein</fullName>
    </recommendedName>
</protein>
<dbReference type="InterPro" id="IPR057840">
    <property type="entry name" value="FimV_N"/>
</dbReference>
<gene>
    <name evidence="5" type="ORF">PQU95_11360</name>
</gene>
<evidence type="ECO:0000313" key="6">
    <source>
        <dbReference type="Proteomes" id="UP001219956"/>
    </source>
</evidence>
<keyword evidence="3" id="KW-0812">Transmembrane</keyword>
<dbReference type="Proteomes" id="UP001219956">
    <property type="component" value="Unassembled WGS sequence"/>
</dbReference>
<accession>A0ABT5IZ24</accession>
<dbReference type="RefSeq" id="WP_272752119.1">
    <property type="nucleotide sequence ID" value="NZ_JAQQLF010000013.1"/>
</dbReference>
<sequence length="744" mass="77450">MLANKKMSSLLVALLFSTAAWGGLGGIAVRSNLGEVLRADIDLTGSVEDEIVRVGLASPDTFRDLQVDYSPALTSLRFALAYRSNGKPYIRVLSVQPISDPYLRFVVEAKTASGRSIREYTVLLDPLEYPNKADAIERSAKAMAAAEPARLKPASPAAVRIPLPAPASATPVSAAQPDFIVVKRGQTLAQVGRIARAEGATLRQTMAALVLANPSAFVNGDPATLKTGARLKVPAVATARALKSARVSEVLDGFAAPAAKPELKAAEPVLPRTAAPASTAQPVLKLEQPEQASAPAAAQDAQLKAAQQKIQELEEKLKSLQVAASAASAMAAIPAESASVPVPAVASAPEHKPAAVQPASAPEEEGPGLMSQVMDYLPLIAGGSAAVLLGVAALLFMRRRKNGAKAAAEAGGASILGANTVGRVAGVDEAGSNTFLADFTRTGMNGMDAGEVDPIAEAEVYLAYGRDQQAEDILKDALAKDPTRHEVRMKLMEIYASRQDKAAFEAQARELHAAVDGKGALWSRAAAMGLSIDPSNDLYAGDTSPAPAMAAAPAAAAAMNIDLDSELMGEPEPLPQEAFIEPEAIALEDDDPLRNALFGEPATAGAAPEPDLDLESLLSQPAPEPEQQEEVPEDKHMLDFDFNLDTPEPAAVPEAAAQPESVDDAFDFDMSTLDSLGATPASEPSAPSLDGMSLSDDPLSTKLDLARVYLDMGDKEGAREVLEELAAEAQGGLKSEAEALLASL</sequence>
<reference evidence="5 6" key="1">
    <citation type="submission" date="2023-01" db="EMBL/GenBank/DDBJ databases">
        <title>Novel species of the genus Vogesella isolated from rivers.</title>
        <authorList>
            <person name="Lu H."/>
        </authorList>
    </citation>
    <scope>NUCLEOTIDE SEQUENCE [LARGE SCALE GENOMIC DNA]</scope>
    <source>
        <strain evidence="5 6">DC21W</strain>
    </source>
</reference>
<dbReference type="EMBL" id="JAQQLF010000013">
    <property type="protein sequence ID" value="MDC7717808.1"/>
    <property type="molecule type" value="Genomic_DNA"/>
</dbReference>
<evidence type="ECO:0000259" key="4">
    <source>
        <dbReference type="Pfam" id="PF25800"/>
    </source>
</evidence>
<keyword evidence="3" id="KW-0472">Membrane</keyword>
<dbReference type="Gene3D" id="1.20.58.2200">
    <property type="match status" value="1"/>
</dbReference>
<evidence type="ECO:0000256" key="2">
    <source>
        <dbReference type="SAM" id="MobiDB-lite"/>
    </source>
</evidence>
<feature type="coiled-coil region" evidence="1">
    <location>
        <begin position="296"/>
        <end position="330"/>
    </location>
</feature>
<proteinExistence type="predicted"/>
<evidence type="ECO:0000256" key="3">
    <source>
        <dbReference type="SAM" id="Phobius"/>
    </source>
</evidence>
<feature type="domain" description="FimV N-terminal" evidence="4">
    <location>
        <begin position="23"/>
        <end position="126"/>
    </location>
</feature>
<evidence type="ECO:0000256" key="1">
    <source>
        <dbReference type="SAM" id="Coils"/>
    </source>
</evidence>
<feature type="transmembrane region" description="Helical" evidence="3">
    <location>
        <begin position="376"/>
        <end position="396"/>
    </location>
</feature>
<organism evidence="5 6">
    <name type="scientific">Vogesella aquatica</name>
    <dbReference type="NCBI Taxonomy" id="2984206"/>
    <lineage>
        <taxon>Bacteria</taxon>
        <taxon>Pseudomonadati</taxon>
        <taxon>Pseudomonadota</taxon>
        <taxon>Betaproteobacteria</taxon>
        <taxon>Neisseriales</taxon>
        <taxon>Chromobacteriaceae</taxon>
        <taxon>Vogesella</taxon>
    </lineage>
</organism>
<keyword evidence="1" id="KW-0175">Coiled coil</keyword>
<evidence type="ECO:0000313" key="5">
    <source>
        <dbReference type="EMBL" id="MDC7717808.1"/>
    </source>
</evidence>
<comment type="caution">
    <text evidence="5">The sequence shown here is derived from an EMBL/GenBank/DDBJ whole genome shotgun (WGS) entry which is preliminary data.</text>
</comment>
<keyword evidence="3" id="KW-1133">Transmembrane helix</keyword>
<dbReference type="NCBIfam" id="TIGR03504">
    <property type="entry name" value="FimV_Cterm"/>
    <property type="match status" value="1"/>
</dbReference>
<name>A0ABT5IZ24_9NEIS</name>
<dbReference type="Pfam" id="PF25800">
    <property type="entry name" value="FimV_N"/>
    <property type="match status" value="1"/>
</dbReference>